<dbReference type="Proteomes" id="UP000246018">
    <property type="component" value="Unassembled WGS sequence"/>
</dbReference>
<evidence type="ECO:0000313" key="3">
    <source>
        <dbReference type="Proteomes" id="UP000246018"/>
    </source>
</evidence>
<proteinExistence type="predicted"/>
<organism evidence="2 3">
    <name type="scientific">Nocardioides gansuensis</name>
    <dbReference type="NCBI Taxonomy" id="2138300"/>
    <lineage>
        <taxon>Bacteria</taxon>
        <taxon>Bacillati</taxon>
        <taxon>Actinomycetota</taxon>
        <taxon>Actinomycetes</taxon>
        <taxon>Propionibacteriales</taxon>
        <taxon>Nocardioidaceae</taxon>
        <taxon>Nocardioides</taxon>
    </lineage>
</organism>
<feature type="transmembrane region" description="Helical" evidence="1">
    <location>
        <begin position="333"/>
        <end position="356"/>
    </location>
</feature>
<keyword evidence="3" id="KW-1185">Reference proteome</keyword>
<feature type="transmembrane region" description="Helical" evidence="1">
    <location>
        <begin position="107"/>
        <end position="134"/>
    </location>
</feature>
<reference evidence="2 3" key="1">
    <citation type="submission" date="2018-04" db="EMBL/GenBank/DDBJ databases">
        <title>Genome of Nocardioides gansuensis WSJ-1.</title>
        <authorList>
            <person name="Wu S."/>
            <person name="Wang G."/>
        </authorList>
    </citation>
    <scope>NUCLEOTIDE SEQUENCE [LARGE SCALE GENOMIC DNA]</scope>
    <source>
        <strain evidence="2 3">WSJ-1</strain>
    </source>
</reference>
<dbReference type="RefSeq" id="WP_116571112.1">
    <property type="nucleotide sequence ID" value="NZ_QDGZ01000002.1"/>
</dbReference>
<sequence>MSQVKRSLHPELVRGAALTVFGTLLIAATYGMARFGVGLLHPAMAVERPGVAAALPSAATAQFVSYCLAAGLAAPFVPRRSRVVAGVAGVVAGVGCLGLAVSTSAGWFVASAFVGGAGAGLASPALVGLLDAVVPPRLASAAQATVNAGTAVGVMGAGVLAGALDAPSVAWPIMAVLCLAPAAVVVVLTSGTVLADTPAPRTEGRMPNLTLPIAAAVGAGVISAAVWTYGPTEVVARGALEPGQVGLLWMALGLGGVAGAFIDGVVSRWGPRTAFLLFTATLVVGSIGVLAPNLGGWWWPLTGAAVFGAAYMALSGVLILWGRLLDPPRGAAITAWLFIALAIGQAIGAQALGSVFG</sequence>
<dbReference type="Gene3D" id="1.20.1250.20">
    <property type="entry name" value="MFS general substrate transporter like domains"/>
    <property type="match status" value="1"/>
</dbReference>
<dbReference type="Pfam" id="PF07690">
    <property type="entry name" value="MFS_1"/>
    <property type="match status" value="1"/>
</dbReference>
<feature type="transmembrane region" description="Helical" evidence="1">
    <location>
        <begin position="83"/>
        <end position="101"/>
    </location>
</feature>
<dbReference type="EMBL" id="QDGZ01000002">
    <property type="protein sequence ID" value="PVG83638.1"/>
    <property type="molecule type" value="Genomic_DNA"/>
</dbReference>
<feature type="transmembrane region" description="Helical" evidence="1">
    <location>
        <begin position="297"/>
        <end position="321"/>
    </location>
</feature>
<dbReference type="InterPro" id="IPR036259">
    <property type="entry name" value="MFS_trans_sf"/>
</dbReference>
<gene>
    <name evidence="2" type="ORF">DDE18_04740</name>
</gene>
<dbReference type="OrthoDB" id="2957247at2"/>
<feature type="transmembrane region" description="Helical" evidence="1">
    <location>
        <begin position="207"/>
        <end position="227"/>
    </location>
</feature>
<dbReference type="GO" id="GO:0022857">
    <property type="term" value="F:transmembrane transporter activity"/>
    <property type="evidence" value="ECO:0007669"/>
    <property type="project" value="InterPro"/>
</dbReference>
<feature type="transmembrane region" description="Helical" evidence="1">
    <location>
        <begin position="53"/>
        <end position="76"/>
    </location>
</feature>
<feature type="transmembrane region" description="Helical" evidence="1">
    <location>
        <begin position="247"/>
        <end position="266"/>
    </location>
</feature>
<dbReference type="AlphaFoldDB" id="A0A2T8FD44"/>
<feature type="transmembrane region" description="Helical" evidence="1">
    <location>
        <begin position="146"/>
        <end position="164"/>
    </location>
</feature>
<protein>
    <submittedName>
        <fullName evidence="2">MFS transporter</fullName>
    </submittedName>
</protein>
<accession>A0A2T8FD44</accession>
<keyword evidence="1" id="KW-0472">Membrane</keyword>
<feature type="transmembrane region" description="Helical" evidence="1">
    <location>
        <begin position="12"/>
        <end position="33"/>
    </location>
</feature>
<evidence type="ECO:0000313" key="2">
    <source>
        <dbReference type="EMBL" id="PVG83638.1"/>
    </source>
</evidence>
<comment type="caution">
    <text evidence="2">The sequence shown here is derived from an EMBL/GenBank/DDBJ whole genome shotgun (WGS) entry which is preliminary data.</text>
</comment>
<feature type="transmembrane region" description="Helical" evidence="1">
    <location>
        <begin position="273"/>
        <end position="291"/>
    </location>
</feature>
<dbReference type="InterPro" id="IPR011701">
    <property type="entry name" value="MFS"/>
</dbReference>
<keyword evidence="1" id="KW-0812">Transmembrane</keyword>
<name>A0A2T8FD44_9ACTN</name>
<evidence type="ECO:0000256" key="1">
    <source>
        <dbReference type="SAM" id="Phobius"/>
    </source>
</evidence>
<keyword evidence="1" id="KW-1133">Transmembrane helix</keyword>
<feature type="transmembrane region" description="Helical" evidence="1">
    <location>
        <begin position="170"/>
        <end position="195"/>
    </location>
</feature>
<dbReference type="SUPFAM" id="SSF103473">
    <property type="entry name" value="MFS general substrate transporter"/>
    <property type="match status" value="1"/>
</dbReference>